<dbReference type="SUPFAM" id="SSF55729">
    <property type="entry name" value="Acyl-CoA N-acyltransferases (Nat)"/>
    <property type="match status" value="1"/>
</dbReference>
<geneLocation type="plasmid" evidence="2 3">
    <name>pFA1</name>
</geneLocation>
<dbReference type="GO" id="GO:0016747">
    <property type="term" value="F:acyltransferase activity, transferring groups other than amino-acyl groups"/>
    <property type="evidence" value="ECO:0007669"/>
    <property type="project" value="InterPro"/>
</dbReference>
<reference evidence="2 3" key="1">
    <citation type="submission" date="2021-12" db="EMBL/GenBank/DDBJ databases">
        <title>Genome sequencing of bacteria with rrn-lacking chromosome and rrn-plasmid.</title>
        <authorList>
            <person name="Anda M."/>
            <person name="Iwasaki W."/>
        </authorList>
    </citation>
    <scope>NUCLEOTIDE SEQUENCE [LARGE SCALE GENOMIC DNA]</scope>
    <source>
        <strain evidence="2 3">DSM 100852</strain>
        <plasmid evidence="2 3">pFA1</plasmid>
    </source>
</reference>
<evidence type="ECO:0000313" key="2">
    <source>
        <dbReference type="EMBL" id="BDD11440.1"/>
    </source>
</evidence>
<gene>
    <name evidence="2" type="ORF">FUAX_38720</name>
</gene>
<dbReference type="InterPro" id="IPR000182">
    <property type="entry name" value="GNAT_dom"/>
</dbReference>
<dbReference type="Gene3D" id="3.40.630.30">
    <property type="match status" value="1"/>
</dbReference>
<dbReference type="Proteomes" id="UP001348817">
    <property type="component" value="Plasmid pFA1"/>
</dbReference>
<dbReference type="CDD" id="cd04301">
    <property type="entry name" value="NAT_SF"/>
    <property type="match status" value="1"/>
</dbReference>
<feature type="domain" description="N-acetyltransferase" evidence="1">
    <location>
        <begin position="10"/>
        <end position="156"/>
    </location>
</feature>
<dbReference type="EMBL" id="AP025315">
    <property type="protein sequence ID" value="BDD11440.1"/>
    <property type="molecule type" value="Genomic_DNA"/>
</dbReference>
<name>A0AAU9DJN5_9BACT</name>
<accession>A0AAU9DJN5</accession>
<dbReference type="InterPro" id="IPR016181">
    <property type="entry name" value="Acyl_CoA_acyltransferase"/>
</dbReference>
<evidence type="ECO:0000313" key="3">
    <source>
        <dbReference type="Proteomes" id="UP001348817"/>
    </source>
</evidence>
<dbReference type="Pfam" id="PF00583">
    <property type="entry name" value="Acetyltransf_1"/>
    <property type="match status" value="1"/>
</dbReference>
<proteinExistence type="predicted"/>
<organism evidence="2 3">
    <name type="scientific">Fulvitalea axinellae</name>
    <dbReference type="NCBI Taxonomy" id="1182444"/>
    <lineage>
        <taxon>Bacteria</taxon>
        <taxon>Pseudomonadati</taxon>
        <taxon>Bacteroidota</taxon>
        <taxon>Cytophagia</taxon>
        <taxon>Cytophagales</taxon>
        <taxon>Persicobacteraceae</taxon>
        <taxon>Fulvitalea</taxon>
    </lineage>
</organism>
<dbReference type="KEGG" id="fax:FUAX_38720"/>
<keyword evidence="2" id="KW-0614">Plasmid</keyword>
<sequence length="186" mass="21044">MTTTIVDIKVEVTEVTHERFADEICEMIEASAKQRGTGIAKRSVDYIRTKISDGKAVIAFSGSEVAGFCYIETWEHGRYVVNSGLIVNPAFRGQGVAKKIKKRIFRLSRELYPQASIFGITTSAQVMRINSELGYRPVTFSELTSDKAFWQGCGSCRNFDILQRTDRKYCLCTGMVYRPENDENKQ</sequence>
<dbReference type="PROSITE" id="PS51186">
    <property type="entry name" value="GNAT"/>
    <property type="match status" value="1"/>
</dbReference>
<evidence type="ECO:0000259" key="1">
    <source>
        <dbReference type="PROSITE" id="PS51186"/>
    </source>
</evidence>
<dbReference type="RefSeq" id="WP_338394936.1">
    <property type="nucleotide sequence ID" value="NZ_AP025315.1"/>
</dbReference>
<keyword evidence="3" id="KW-1185">Reference proteome</keyword>
<protein>
    <submittedName>
        <fullName evidence="2">N-acetyltransferase</fullName>
    </submittedName>
</protein>
<dbReference type="AlphaFoldDB" id="A0AAU9DJN5"/>